<sequence>MFCFIALIFIVTSCKYNSENEPDMPDASPTYIGPANYDDIKELFTDSGLGGYWDLFKPLIEPGIVLTPVPTEEHNIEIGKSKIGGSPDLPASFSWPHWRDIPMSFLAQINLSELPMESFNEKYPREGIIYFFYVYDSDIWYEDPEFDVDQYKNGKVLYYPTTSQLQRVTAPKELREVQVFKNCSIKFNVELTIPDSDYLQENRIILDNESLEMYWSKFSPAFLDKHSLGIGFRFLGYIDPLQFGGYLSSETLLFQADSNSDIGMEWDSSGLLYFFIDKEDLINLDFENVMTSRVGT</sequence>
<dbReference type="PANTHER" id="PTHR36436:SF6">
    <property type="entry name" value="SLL5081 PROTEIN"/>
    <property type="match status" value="1"/>
</dbReference>
<dbReference type="Pfam" id="PF09234">
    <property type="entry name" value="DUF1963"/>
    <property type="match status" value="1"/>
</dbReference>
<accession>A0A559J8M9</accession>
<dbReference type="Gene3D" id="2.30.320.10">
    <property type="entry name" value="YwqG-like"/>
    <property type="match status" value="1"/>
</dbReference>
<dbReference type="AlphaFoldDB" id="A0A559J8M9"/>
<evidence type="ECO:0000313" key="1">
    <source>
        <dbReference type="EMBL" id="TVX96245.1"/>
    </source>
</evidence>
<dbReference type="PANTHER" id="PTHR36436">
    <property type="entry name" value="SLL5081 PROTEIN"/>
    <property type="match status" value="1"/>
</dbReference>
<dbReference type="OrthoDB" id="8856529at2"/>
<organism evidence="1 2">
    <name type="scientific">Cohnella terricola</name>
    <dbReference type="NCBI Taxonomy" id="1289167"/>
    <lineage>
        <taxon>Bacteria</taxon>
        <taxon>Bacillati</taxon>
        <taxon>Bacillota</taxon>
        <taxon>Bacilli</taxon>
        <taxon>Bacillales</taxon>
        <taxon>Paenibacillaceae</taxon>
        <taxon>Cohnella</taxon>
    </lineage>
</organism>
<dbReference type="InterPro" id="IPR035948">
    <property type="entry name" value="YwqG-like_sf"/>
</dbReference>
<dbReference type="InterPro" id="IPR015315">
    <property type="entry name" value="DUF1963"/>
</dbReference>
<proteinExistence type="predicted"/>
<dbReference type="SUPFAM" id="SSF103032">
    <property type="entry name" value="Hypothetical protein YwqG"/>
    <property type="match status" value="1"/>
</dbReference>
<keyword evidence="2" id="KW-1185">Reference proteome</keyword>
<reference evidence="1 2" key="1">
    <citation type="submission" date="2019-07" db="EMBL/GenBank/DDBJ databases">
        <authorList>
            <person name="Kim J."/>
        </authorList>
    </citation>
    <scope>NUCLEOTIDE SEQUENCE [LARGE SCALE GENOMIC DNA]</scope>
    <source>
        <strain evidence="1 2">G13</strain>
    </source>
</reference>
<protein>
    <submittedName>
        <fullName evidence="1">DUF1963 domain-containing protein</fullName>
    </submittedName>
</protein>
<comment type="caution">
    <text evidence="1">The sequence shown here is derived from an EMBL/GenBank/DDBJ whole genome shotgun (WGS) entry which is preliminary data.</text>
</comment>
<dbReference type="EMBL" id="VNJJ01000017">
    <property type="protein sequence ID" value="TVX96245.1"/>
    <property type="molecule type" value="Genomic_DNA"/>
</dbReference>
<gene>
    <name evidence="1" type="ORF">FPZ45_21285</name>
</gene>
<dbReference type="Proteomes" id="UP000316330">
    <property type="component" value="Unassembled WGS sequence"/>
</dbReference>
<name>A0A559J8M9_9BACL</name>
<evidence type="ECO:0000313" key="2">
    <source>
        <dbReference type="Proteomes" id="UP000316330"/>
    </source>
</evidence>